<name>A0A8T0ETF4_ARGBR</name>
<evidence type="ECO:0000313" key="3">
    <source>
        <dbReference type="Proteomes" id="UP000807504"/>
    </source>
</evidence>
<gene>
    <name evidence="2" type="ORF">HNY73_011959</name>
</gene>
<dbReference type="InterPro" id="IPR012337">
    <property type="entry name" value="RNaseH-like_sf"/>
</dbReference>
<reference evidence="2" key="2">
    <citation type="submission" date="2020-06" db="EMBL/GenBank/DDBJ databases">
        <authorList>
            <person name="Sheffer M."/>
        </authorList>
    </citation>
    <scope>NUCLEOTIDE SEQUENCE</scope>
</reference>
<evidence type="ECO:0000313" key="2">
    <source>
        <dbReference type="EMBL" id="KAF8781576.1"/>
    </source>
</evidence>
<dbReference type="SUPFAM" id="SSF53098">
    <property type="entry name" value="Ribonuclease H-like"/>
    <property type="match status" value="1"/>
</dbReference>
<dbReference type="InterPro" id="IPR036397">
    <property type="entry name" value="RNaseH_sf"/>
</dbReference>
<dbReference type="InterPro" id="IPR001584">
    <property type="entry name" value="Integrase_cat-core"/>
</dbReference>
<reference evidence="2" key="1">
    <citation type="journal article" date="2020" name="bioRxiv">
        <title>Chromosome-level reference genome of the European wasp spider Argiope bruennichi: a resource for studies on range expansion and evolutionary adaptation.</title>
        <authorList>
            <person name="Sheffer M.M."/>
            <person name="Hoppe A."/>
            <person name="Krehenwinkel H."/>
            <person name="Uhl G."/>
            <person name="Kuss A.W."/>
            <person name="Jensen L."/>
            <person name="Jensen C."/>
            <person name="Gillespie R.G."/>
            <person name="Hoff K.J."/>
            <person name="Prost S."/>
        </authorList>
    </citation>
    <scope>NUCLEOTIDE SEQUENCE</scope>
</reference>
<dbReference type="EMBL" id="JABXBU010001863">
    <property type="protein sequence ID" value="KAF8781576.1"/>
    <property type="molecule type" value="Genomic_DNA"/>
</dbReference>
<organism evidence="2 3">
    <name type="scientific">Argiope bruennichi</name>
    <name type="common">Wasp spider</name>
    <name type="synonym">Aranea bruennichi</name>
    <dbReference type="NCBI Taxonomy" id="94029"/>
    <lineage>
        <taxon>Eukaryota</taxon>
        <taxon>Metazoa</taxon>
        <taxon>Ecdysozoa</taxon>
        <taxon>Arthropoda</taxon>
        <taxon>Chelicerata</taxon>
        <taxon>Arachnida</taxon>
        <taxon>Araneae</taxon>
        <taxon>Araneomorphae</taxon>
        <taxon>Entelegynae</taxon>
        <taxon>Araneoidea</taxon>
        <taxon>Araneidae</taxon>
        <taxon>Argiope</taxon>
    </lineage>
</organism>
<dbReference type="PANTHER" id="PTHR37984:SF5">
    <property type="entry name" value="PROTEIN NYNRIN-LIKE"/>
    <property type="match status" value="1"/>
</dbReference>
<dbReference type="AlphaFoldDB" id="A0A8T0ETF4"/>
<dbReference type="GO" id="GO:0015074">
    <property type="term" value="P:DNA integration"/>
    <property type="evidence" value="ECO:0007669"/>
    <property type="project" value="InterPro"/>
</dbReference>
<sequence>MNITKVVPRFNPKADEIGLYLTIFERQLNFLSIPELEWIPYLISSLPTEIAQLIARDDEEDSQDYLEEVFLRYALPRRLISDNGSQFVNAVMQQTCNFLGIKQDLIPVHHPQFNPLERKNRDLKPRIAILVRDEHDTWDDKLPMIRFALNTAKCETINHTQLI</sequence>
<proteinExistence type="predicted"/>
<feature type="domain" description="Integrase catalytic" evidence="1">
    <location>
        <begin position="4"/>
        <end position="163"/>
    </location>
</feature>
<dbReference type="PROSITE" id="PS50994">
    <property type="entry name" value="INTEGRASE"/>
    <property type="match status" value="1"/>
</dbReference>
<keyword evidence="3" id="KW-1185">Reference proteome</keyword>
<accession>A0A8T0ETF4</accession>
<dbReference type="GO" id="GO:0003676">
    <property type="term" value="F:nucleic acid binding"/>
    <property type="evidence" value="ECO:0007669"/>
    <property type="project" value="InterPro"/>
</dbReference>
<evidence type="ECO:0000259" key="1">
    <source>
        <dbReference type="PROSITE" id="PS50994"/>
    </source>
</evidence>
<dbReference type="InterPro" id="IPR050951">
    <property type="entry name" value="Retrovirus_Pol_polyprotein"/>
</dbReference>
<dbReference type="Proteomes" id="UP000807504">
    <property type="component" value="Unassembled WGS sequence"/>
</dbReference>
<dbReference type="Gene3D" id="3.30.420.10">
    <property type="entry name" value="Ribonuclease H-like superfamily/Ribonuclease H"/>
    <property type="match status" value="1"/>
</dbReference>
<protein>
    <submittedName>
        <fullName evidence="2">Gypsy retrotransposon integrase-like protein 1</fullName>
    </submittedName>
</protein>
<comment type="caution">
    <text evidence="2">The sequence shown here is derived from an EMBL/GenBank/DDBJ whole genome shotgun (WGS) entry which is preliminary data.</text>
</comment>
<dbReference type="PANTHER" id="PTHR37984">
    <property type="entry name" value="PROTEIN CBG26694"/>
    <property type="match status" value="1"/>
</dbReference>